<dbReference type="CDD" id="cd00130">
    <property type="entry name" value="PAS"/>
    <property type="match status" value="2"/>
</dbReference>
<dbReference type="SMART" id="SM00448">
    <property type="entry name" value="REC"/>
    <property type="match status" value="1"/>
</dbReference>
<dbReference type="SUPFAM" id="SSF55874">
    <property type="entry name" value="ATPase domain of HSP90 chaperone/DNA topoisomerase II/histidine kinase"/>
    <property type="match status" value="1"/>
</dbReference>
<comment type="caution">
    <text evidence="14">The sequence shown here is derived from an EMBL/GenBank/DDBJ whole genome shotgun (WGS) entry which is preliminary data.</text>
</comment>
<name>A0A6M1RY11_9BACT</name>
<dbReference type="Pfam" id="PF08448">
    <property type="entry name" value="PAS_4"/>
    <property type="match status" value="1"/>
</dbReference>
<evidence type="ECO:0000259" key="10">
    <source>
        <dbReference type="PROSITE" id="PS50109"/>
    </source>
</evidence>
<dbReference type="AlphaFoldDB" id="A0A6M1RY11"/>
<evidence type="ECO:0000256" key="3">
    <source>
        <dbReference type="ARBA" id="ARBA00022553"/>
    </source>
</evidence>
<dbReference type="InterPro" id="IPR036097">
    <property type="entry name" value="HisK_dim/P_sf"/>
</dbReference>
<proteinExistence type="predicted"/>
<evidence type="ECO:0000313" key="14">
    <source>
        <dbReference type="EMBL" id="NGO38050.1"/>
    </source>
</evidence>
<evidence type="ECO:0000256" key="8">
    <source>
        <dbReference type="ARBA" id="ARBA00023012"/>
    </source>
</evidence>
<dbReference type="PROSITE" id="PS50113">
    <property type="entry name" value="PAC"/>
    <property type="match status" value="1"/>
</dbReference>
<dbReference type="SMART" id="SM00086">
    <property type="entry name" value="PAC"/>
    <property type="match status" value="2"/>
</dbReference>
<evidence type="ECO:0000256" key="7">
    <source>
        <dbReference type="ARBA" id="ARBA00022840"/>
    </source>
</evidence>
<dbReference type="Pfam" id="PF00072">
    <property type="entry name" value="Response_reg"/>
    <property type="match status" value="1"/>
</dbReference>
<evidence type="ECO:0000256" key="5">
    <source>
        <dbReference type="ARBA" id="ARBA00022741"/>
    </source>
</evidence>
<feature type="domain" description="PAC" evidence="13">
    <location>
        <begin position="369"/>
        <end position="421"/>
    </location>
</feature>
<dbReference type="CDD" id="cd00082">
    <property type="entry name" value="HisKA"/>
    <property type="match status" value="1"/>
</dbReference>
<dbReference type="Gene3D" id="3.30.450.40">
    <property type="match status" value="1"/>
</dbReference>
<sequence length="806" mass="88705">AELALSEDGSEPGFDGMARELSGLTGYPVVTIEICDPEQGVLVYRGVHGVDLSGLPTPLEVPMDVSPSGRVVSTGRMVVESDGGLASEMVVPLFRQWGLQTYVGVPLRSGSQVIGVLSFADRGRRVVDGEELRLAGELGDYLALLLDRWRVREMVRRSESELRAVYDQTPVIMCLFDPHLRIVRANRAAGAYVGRAPESVAGMQLGEFLRCEACLRRGYECGVTPDCPACELRLALVETFREGRRWERRQVRKTLMRGDRAVEVVLLVSTERVRSNGLDRVLLCLEDVTERTRTEMQIRSQAALLQVTRDAVFVRDFCDRILYWNDGAAALYGWSAVEAQGRTLHELGIMPDLEQVATAVQAVQERGEWSGEMRHRDRQGRELAVQSRWTLIRHSDGFPRAILMVNTDITEKKRLESQLLRSQRLESIGTLASGLAHDLNNVLSPILMAVQFLKDEVQGEAARTCLQTLETCAQRGAGIIRQVLTFARGVEGARVLLQLKHLVREVERIVTETFPRSIRVQVRMERQPWLVQGDPTQLQQVLMNLCVNARDAMPEGGVLTLRLENVRLDEAGARVHVKARPGPYTVMSVQDTGVGIPPELLDKIFDPFFTTKPVGQGTGLGLATVLGIVESHGGFVTVESEVGRGSTFAVYLPALPQAQAGDTGLRERPTPGRGKGQRVLVVDDEPAVRQITAAILRNHGYEPLLAADGQEALAVWEKHRSEIRAVVTDLMMPRMDGPTFLRALRRVAPDLPAISITGLGEESRVSEARAAGAVVNLDKPFTATELLSALERVLTDSKAGAAVKEG</sequence>
<keyword evidence="5" id="KW-0547">Nucleotide-binding</keyword>
<dbReference type="Gene3D" id="3.30.565.10">
    <property type="entry name" value="Histidine kinase-like ATPase, C-terminal domain"/>
    <property type="match status" value="1"/>
</dbReference>
<evidence type="ECO:0000259" key="13">
    <source>
        <dbReference type="PROSITE" id="PS50113"/>
    </source>
</evidence>
<dbReference type="InterPro" id="IPR003594">
    <property type="entry name" value="HATPase_dom"/>
</dbReference>
<dbReference type="PANTHER" id="PTHR43065">
    <property type="entry name" value="SENSOR HISTIDINE KINASE"/>
    <property type="match status" value="1"/>
</dbReference>
<comment type="catalytic activity">
    <reaction evidence="1">
        <text>ATP + protein L-histidine = ADP + protein N-phospho-L-histidine.</text>
        <dbReference type="EC" id="2.7.13.3"/>
    </reaction>
</comment>
<dbReference type="Pfam" id="PF13185">
    <property type="entry name" value="GAF_2"/>
    <property type="match status" value="1"/>
</dbReference>
<dbReference type="InterPro" id="IPR029016">
    <property type="entry name" value="GAF-like_dom_sf"/>
</dbReference>
<dbReference type="InterPro" id="IPR004358">
    <property type="entry name" value="Sig_transdc_His_kin-like_C"/>
</dbReference>
<dbReference type="InterPro" id="IPR003661">
    <property type="entry name" value="HisK_dim/P_dom"/>
</dbReference>
<feature type="domain" description="Response regulatory" evidence="11">
    <location>
        <begin position="678"/>
        <end position="794"/>
    </location>
</feature>
<feature type="non-terminal residue" evidence="14">
    <location>
        <position position="1"/>
    </location>
</feature>
<feature type="domain" description="Histidine kinase" evidence="10">
    <location>
        <begin position="434"/>
        <end position="656"/>
    </location>
</feature>
<evidence type="ECO:0000256" key="6">
    <source>
        <dbReference type="ARBA" id="ARBA00022777"/>
    </source>
</evidence>
<dbReference type="PROSITE" id="PS50109">
    <property type="entry name" value="HIS_KIN"/>
    <property type="match status" value="1"/>
</dbReference>
<keyword evidence="15" id="KW-1185">Reference proteome</keyword>
<dbReference type="SMART" id="SM00065">
    <property type="entry name" value="GAF"/>
    <property type="match status" value="1"/>
</dbReference>
<dbReference type="GO" id="GO:0006355">
    <property type="term" value="P:regulation of DNA-templated transcription"/>
    <property type="evidence" value="ECO:0007669"/>
    <property type="project" value="InterPro"/>
</dbReference>
<dbReference type="SUPFAM" id="SSF52172">
    <property type="entry name" value="CheY-like"/>
    <property type="match status" value="1"/>
</dbReference>
<dbReference type="Pfam" id="PF00989">
    <property type="entry name" value="PAS"/>
    <property type="match status" value="1"/>
</dbReference>
<evidence type="ECO:0000256" key="2">
    <source>
        <dbReference type="ARBA" id="ARBA00012438"/>
    </source>
</evidence>
<evidence type="ECO:0000313" key="15">
    <source>
        <dbReference type="Proteomes" id="UP000477311"/>
    </source>
</evidence>
<dbReference type="SUPFAM" id="SSF55785">
    <property type="entry name" value="PYP-like sensor domain (PAS domain)"/>
    <property type="match status" value="2"/>
</dbReference>
<keyword evidence="6" id="KW-0418">Kinase</keyword>
<evidence type="ECO:0000256" key="9">
    <source>
        <dbReference type="PROSITE-ProRule" id="PRU00169"/>
    </source>
</evidence>
<dbReference type="SUPFAM" id="SSF47384">
    <property type="entry name" value="Homodimeric domain of signal transducing histidine kinase"/>
    <property type="match status" value="1"/>
</dbReference>
<keyword evidence="7" id="KW-0067">ATP-binding</keyword>
<dbReference type="GO" id="GO:0000155">
    <property type="term" value="F:phosphorelay sensor kinase activity"/>
    <property type="evidence" value="ECO:0007669"/>
    <property type="project" value="InterPro"/>
</dbReference>
<dbReference type="Gene3D" id="3.40.50.2300">
    <property type="match status" value="1"/>
</dbReference>
<dbReference type="Gene3D" id="1.10.287.130">
    <property type="match status" value="1"/>
</dbReference>
<feature type="domain" description="PAS" evidence="12">
    <location>
        <begin position="297"/>
        <end position="367"/>
    </location>
</feature>
<dbReference type="InterPro" id="IPR013767">
    <property type="entry name" value="PAS_fold"/>
</dbReference>
<dbReference type="PROSITE" id="PS50110">
    <property type="entry name" value="RESPONSE_REGULATORY"/>
    <property type="match status" value="1"/>
</dbReference>
<dbReference type="Proteomes" id="UP000477311">
    <property type="component" value="Unassembled WGS sequence"/>
</dbReference>
<dbReference type="Gene3D" id="3.30.450.20">
    <property type="entry name" value="PAS domain"/>
    <property type="match status" value="2"/>
</dbReference>
<dbReference type="InterPro" id="IPR005467">
    <property type="entry name" value="His_kinase_dom"/>
</dbReference>
<protein>
    <recommendedName>
        <fullName evidence="2">histidine kinase</fullName>
        <ecNumber evidence="2">2.7.13.3</ecNumber>
    </recommendedName>
</protein>
<keyword evidence="3 9" id="KW-0597">Phosphoprotein</keyword>
<dbReference type="InterPro" id="IPR000014">
    <property type="entry name" value="PAS"/>
</dbReference>
<dbReference type="InterPro" id="IPR013656">
    <property type="entry name" value="PAS_4"/>
</dbReference>
<dbReference type="PRINTS" id="PR00344">
    <property type="entry name" value="BCTRLSENSOR"/>
</dbReference>
<dbReference type="Pfam" id="PF02518">
    <property type="entry name" value="HATPase_c"/>
    <property type="match status" value="1"/>
</dbReference>
<dbReference type="SMART" id="SM00091">
    <property type="entry name" value="PAS"/>
    <property type="match status" value="2"/>
</dbReference>
<dbReference type="InterPro" id="IPR035965">
    <property type="entry name" value="PAS-like_dom_sf"/>
</dbReference>
<accession>A0A6M1RY11</accession>
<feature type="modified residue" description="4-aspartylphosphate" evidence="9">
    <location>
        <position position="729"/>
    </location>
</feature>
<dbReference type="GO" id="GO:0005524">
    <property type="term" value="F:ATP binding"/>
    <property type="evidence" value="ECO:0007669"/>
    <property type="project" value="UniProtKB-KW"/>
</dbReference>
<dbReference type="EC" id="2.7.13.3" evidence="2"/>
<dbReference type="InterPro" id="IPR001789">
    <property type="entry name" value="Sig_transdc_resp-reg_receiver"/>
</dbReference>
<dbReference type="SMART" id="SM00387">
    <property type="entry name" value="HATPase_c"/>
    <property type="match status" value="1"/>
</dbReference>
<dbReference type="SUPFAM" id="SSF55781">
    <property type="entry name" value="GAF domain-like"/>
    <property type="match status" value="1"/>
</dbReference>
<keyword evidence="4" id="KW-0808">Transferase</keyword>
<dbReference type="InterPro" id="IPR001610">
    <property type="entry name" value="PAC"/>
</dbReference>
<reference evidence="14 15" key="1">
    <citation type="submission" date="2020-02" db="EMBL/GenBank/DDBJ databases">
        <title>Draft genome sequence of Limisphaera ngatamarikiensis NGM72.4T, a thermophilic Verrucomicrobia grouped in subdivision 3.</title>
        <authorList>
            <person name="Carere C.R."/>
            <person name="Steen J."/>
            <person name="Hugenholtz P."/>
            <person name="Stott M.B."/>
        </authorList>
    </citation>
    <scope>NUCLEOTIDE SEQUENCE [LARGE SCALE GENOMIC DNA]</scope>
    <source>
        <strain evidence="14 15">NGM72.4</strain>
    </source>
</reference>
<evidence type="ECO:0000256" key="4">
    <source>
        <dbReference type="ARBA" id="ARBA00022679"/>
    </source>
</evidence>
<dbReference type="Pfam" id="PF00512">
    <property type="entry name" value="HisKA"/>
    <property type="match status" value="1"/>
</dbReference>
<keyword evidence="8" id="KW-0902">Two-component regulatory system</keyword>
<dbReference type="InterPro" id="IPR036890">
    <property type="entry name" value="HATPase_C_sf"/>
</dbReference>
<dbReference type="PROSITE" id="PS50112">
    <property type="entry name" value="PAS"/>
    <property type="match status" value="1"/>
</dbReference>
<organism evidence="14 15">
    <name type="scientific">Limisphaera ngatamarikiensis</name>
    <dbReference type="NCBI Taxonomy" id="1324935"/>
    <lineage>
        <taxon>Bacteria</taxon>
        <taxon>Pseudomonadati</taxon>
        <taxon>Verrucomicrobiota</taxon>
        <taxon>Verrucomicrobiia</taxon>
        <taxon>Limisphaerales</taxon>
        <taxon>Limisphaeraceae</taxon>
        <taxon>Limisphaera</taxon>
    </lineage>
</organism>
<dbReference type="InterPro" id="IPR003018">
    <property type="entry name" value="GAF"/>
</dbReference>
<evidence type="ECO:0000256" key="1">
    <source>
        <dbReference type="ARBA" id="ARBA00000085"/>
    </source>
</evidence>
<dbReference type="SMART" id="SM00388">
    <property type="entry name" value="HisKA"/>
    <property type="match status" value="1"/>
</dbReference>
<dbReference type="PANTHER" id="PTHR43065:SF46">
    <property type="entry name" value="C4-DICARBOXYLATE TRANSPORT SENSOR PROTEIN DCTB"/>
    <property type="match status" value="1"/>
</dbReference>
<evidence type="ECO:0000259" key="12">
    <source>
        <dbReference type="PROSITE" id="PS50112"/>
    </source>
</evidence>
<dbReference type="EMBL" id="JAAKYA010000006">
    <property type="protein sequence ID" value="NGO38050.1"/>
    <property type="molecule type" value="Genomic_DNA"/>
</dbReference>
<dbReference type="InterPro" id="IPR000700">
    <property type="entry name" value="PAS-assoc_C"/>
</dbReference>
<dbReference type="RefSeq" id="WP_165105338.1">
    <property type="nucleotide sequence ID" value="NZ_JAAKYA010000006.1"/>
</dbReference>
<dbReference type="InterPro" id="IPR011006">
    <property type="entry name" value="CheY-like_superfamily"/>
</dbReference>
<evidence type="ECO:0000259" key="11">
    <source>
        <dbReference type="PROSITE" id="PS50110"/>
    </source>
</evidence>
<gene>
    <name evidence="14" type="ORF">G4L39_01380</name>
</gene>
<dbReference type="NCBIfam" id="TIGR00229">
    <property type="entry name" value="sensory_box"/>
    <property type="match status" value="1"/>
</dbReference>